<gene>
    <name evidence="1" type="ORF">K488DRAFT_81868</name>
</gene>
<reference evidence="1" key="2">
    <citation type="journal article" date="2022" name="New Phytol.">
        <title>Evolutionary transition to the ectomycorrhizal habit in the genomes of a hyperdiverse lineage of mushroom-forming fungi.</title>
        <authorList>
            <person name="Looney B."/>
            <person name="Miyauchi S."/>
            <person name="Morin E."/>
            <person name="Drula E."/>
            <person name="Courty P.E."/>
            <person name="Kohler A."/>
            <person name="Kuo A."/>
            <person name="LaButti K."/>
            <person name="Pangilinan J."/>
            <person name="Lipzen A."/>
            <person name="Riley R."/>
            <person name="Andreopoulos W."/>
            <person name="He G."/>
            <person name="Johnson J."/>
            <person name="Nolan M."/>
            <person name="Tritt A."/>
            <person name="Barry K.W."/>
            <person name="Grigoriev I.V."/>
            <person name="Nagy L.G."/>
            <person name="Hibbett D."/>
            <person name="Henrissat B."/>
            <person name="Matheny P.B."/>
            <person name="Labbe J."/>
            <person name="Martin F.M."/>
        </authorList>
    </citation>
    <scope>NUCLEOTIDE SEQUENCE</scope>
    <source>
        <strain evidence="1">EC-137</strain>
    </source>
</reference>
<name>A0ACB8QYJ6_9AGAM</name>
<keyword evidence="2" id="KW-1185">Reference proteome</keyword>
<proteinExistence type="predicted"/>
<evidence type="ECO:0000313" key="1">
    <source>
        <dbReference type="EMBL" id="KAI0036623.1"/>
    </source>
</evidence>
<dbReference type="Proteomes" id="UP000814128">
    <property type="component" value="Unassembled WGS sequence"/>
</dbReference>
<reference evidence="1" key="1">
    <citation type="submission" date="2021-02" db="EMBL/GenBank/DDBJ databases">
        <authorList>
            <consortium name="DOE Joint Genome Institute"/>
            <person name="Ahrendt S."/>
            <person name="Looney B.P."/>
            <person name="Miyauchi S."/>
            <person name="Morin E."/>
            <person name="Drula E."/>
            <person name="Courty P.E."/>
            <person name="Chicoki N."/>
            <person name="Fauchery L."/>
            <person name="Kohler A."/>
            <person name="Kuo A."/>
            <person name="Labutti K."/>
            <person name="Pangilinan J."/>
            <person name="Lipzen A."/>
            <person name="Riley R."/>
            <person name="Andreopoulos W."/>
            <person name="He G."/>
            <person name="Johnson J."/>
            <person name="Barry K.W."/>
            <person name="Grigoriev I.V."/>
            <person name="Nagy L."/>
            <person name="Hibbett D."/>
            <person name="Henrissat B."/>
            <person name="Matheny P.B."/>
            <person name="Labbe J."/>
            <person name="Martin F."/>
        </authorList>
    </citation>
    <scope>NUCLEOTIDE SEQUENCE</scope>
    <source>
        <strain evidence="1">EC-137</strain>
    </source>
</reference>
<evidence type="ECO:0000313" key="2">
    <source>
        <dbReference type="Proteomes" id="UP000814128"/>
    </source>
</evidence>
<accession>A0ACB8QYJ6</accession>
<protein>
    <submittedName>
        <fullName evidence="1">Uncharacterized protein</fullName>
    </submittedName>
</protein>
<sequence length="147" mass="16549">MEADGSDQSQLDWNQVIRQPELIQQILQQASQPRPEIEHSPENESTLVAALHTGKIRGQTYLETLNSMHGRMTEPLQVHGFSVIDWKDYYLEHSRRIDKLVTLYAVRQASQADNIANGAGPSQPARAPASLAGKGMKRARFEDRDEN</sequence>
<comment type="caution">
    <text evidence="1">The sequence shown here is derived from an EMBL/GenBank/DDBJ whole genome shotgun (WGS) entry which is preliminary data.</text>
</comment>
<dbReference type="EMBL" id="MU273469">
    <property type="protein sequence ID" value="KAI0036623.1"/>
    <property type="molecule type" value="Genomic_DNA"/>
</dbReference>
<organism evidence="1 2">
    <name type="scientific">Vararia minispora EC-137</name>
    <dbReference type="NCBI Taxonomy" id="1314806"/>
    <lineage>
        <taxon>Eukaryota</taxon>
        <taxon>Fungi</taxon>
        <taxon>Dikarya</taxon>
        <taxon>Basidiomycota</taxon>
        <taxon>Agaricomycotina</taxon>
        <taxon>Agaricomycetes</taxon>
        <taxon>Russulales</taxon>
        <taxon>Lachnocladiaceae</taxon>
        <taxon>Vararia</taxon>
    </lineage>
</organism>